<dbReference type="InterPro" id="IPR013022">
    <property type="entry name" value="Xyl_isomerase-like_TIM-brl"/>
</dbReference>
<dbReference type="PANTHER" id="PTHR43489:SF3">
    <property type="entry name" value="XYLOSE ISOMERASE DOMAIN PROTEIN TIM BARREL"/>
    <property type="match status" value="1"/>
</dbReference>
<proteinExistence type="predicted"/>
<dbReference type="Gene3D" id="3.20.20.150">
    <property type="entry name" value="Divalent-metal-dependent TIM barrel enzymes"/>
    <property type="match status" value="1"/>
</dbReference>
<evidence type="ECO:0000313" key="3">
    <source>
        <dbReference type="EMBL" id="BDS08054.1"/>
    </source>
</evidence>
<feature type="domain" description="Xylose isomerase-like TIM barrel" evidence="2">
    <location>
        <begin position="44"/>
        <end position="238"/>
    </location>
</feature>
<dbReference type="EMBL" id="AP026866">
    <property type="protein sequence ID" value="BDS08054.1"/>
    <property type="molecule type" value="Genomic_DNA"/>
</dbReference>
<dbReference type="KEGG" id="osu:NT6N_30940"/>
<dbReference type="PANTHER" id="PTHR43489">
    <property type="entry name" value="ISOMERASE"/>
    <property type="match status" value="1"/>
</dbReference>
<evidence type="ECO:0000256" key="1">
    <source>
        <dbReference type="ARBA" id="ARBA00023235"/>
    </source>
</evidence>
<organism evidence="3">
    <name type="scientific">Oceaniferula spumae</name>
    <dbReference type="NCBI Taxonomy" id="2979115"/>
    <lineage>
        <taxon>Bacteria</taxon>
        <taxon>Pseudomonadati</taxon>
        <taxon>Verrucomicrobiota</taxon>
        <taxon>Verrucomicrobiia</taxon>
        <taxon>Verrucomicrobiales</taxon>
        <taxon>Verrucomicrobiaceae</taxon>
        <taxon>Oceaniferula</taxon>
    </lineage>
</organism>
<dbReference type="InterPro" id="IPR050417">
    <property type="entry name" value="Sugar_Epim/Isomerase"/>
</dbReference>
<dbReference type="AlphaFoldDB" id="A0AAT9FQ62"/>
<dbReference type="SUPFAM" id="SSF51658">
    <property type="entry name" value="Xylose isomerase-like"/>
    <property type="match status" value="1"/>
</dbReference>
<reference evidence="3" key="1">
    <citation type="submission" date="2024-07" db="EMBL/GenBank/DDBJ databases">
        <title>Complete genome sequence of Verrucomicrobiaceae bacterium NT6N.</title>
        <authorList>
            <person name="Huang C."/>
            <person name="Takami H."/>
            <person name="Hamasaki K."/>
        </authorList>
    </citation>
    <scope>NUCLEOTIDE SEQUENCE</scope>
    <source>
        <strain evidence="3">NT6N</strain>
    </source>
</reference>
<protein>
    <submittedName>
        <fullName evidence="3">Hydroxypyruvate isomerase</fullName>
    </submittedName>
</protein>
<accession>A0AAT9FQ62</accession>
<dbReference type="InterPro" id="IPR036237">
    <property type="entry name" value="Xyl_isomerase-like_sf"/>
</dbReference>
<evidence type="ECO:0000259" key="2">
    <source>
        <dbReference type="Pfam" id="PF01261"/>
    </source>
</evidence>
<dbReference type="Pfam" id="PF01261">
    <property type="entry name" value="AP_endonuc_2"/>
    <property type="match status" value="1"/>
</dbReference>
<dbReference type="GO" id="GO:0016853">
    <property type="term" value="F:isomerase activity"/>
    <property type="evidence" value="ECO:0007669"/>
    <property type="project" value="UniProtKB-KW"/>
</dbReference>
<gene>
    <name evidence="3" type="ORF">NT6N_30940</name>
</gene>
<name>A0AAT9FQ62_9BACT</name>
<sequence length="256" mass="27866">MIQHSVSRWCFGSTSLEQLCTKCQEIGITGIDLLKLEEIPVVKSLGLQCSITAAHPDENGVGEIEQGFNDLSLHPALHKIYENLIPEAAALGVAQVICFSGNRNGLSDEAGLENCAIGLAPMVSLAEKHGVTLVMELLNSKVDHPDYQCDHTAWGAALCEKIGSPHFKLLYDIYHMQIMEGDVIRTIREYHQHISHYHTAGVPGRNEFDASQELNYPAIASAIAATGFNGFIGQEYVPSTEDPFAFLAEAVDLCTA</sequence>
<keyword evidence="1 3" id="KW-0413">Isomerase</keyword>